<evidence type="ECO:0000313" key="2">
    <source>
        <dbReference type="EMBL" id="SFB36277.1"/>
    </source>
</evidence>
<keyword evidence="3" id="KW-1185">Reference proteome</keyword>
<proteinExistence type="predicted"/>
<sequence length="119" mass="13878">MQTDRYGYTRTFKVYECEDCTGCPPRVPNAPKRRNAKWESQKAYTRQQLSEEETGEIYGKRKIDVEPVLGFLKANLRFSRFSVRGQKKVKNELGFAFMAVSMRKYTAKKSNPTLDDNNH</sequence>
<organism evidence="2 3">
    <name type="scientific">Lentibacillus halodurans</name>
    <dbReference type="NCBI Taxonomy" id="237679"/>
    <lineage>
        <taxon>Bacteria</taxon>
        <taxon>Bacillati</taxon>
        <taxon>Bacillota</taxon>
        <taxon>Bacilli</taxon>
        <taxon>Bacillales</taxon>
        <taxon>Bacillaceae</taxon>
        <taxon>Lentibacillus</taxon>
    </lineage>
</organism>
<feature type="domain" description="Transposase DDE" evidence="1">
    <location>
        <begin position="5"/>
        <end position="105"/>
    </location>
</feature>
<gene>
    <name evidence="2" type="ORF">SAMN04488072_11937</name>
</gene>
<dbReference type="STRING" id="237679.SAMN04488072_11937"/>
<name>A0A1I1AE92_9BACI</name>
<dbReference type="InterPro" id="IPR025668">
    <property type="entry name" value="Tnp_DDE_dom"/>
</dbReference>
<evidence type="ECO:0000313" key="3">
    <source>
        <dbReference type="Proteomes" id="UP000198642"/>
    </source>
</evidence>
<dbReference type="EMBL" id="FOJW01000019">
    <property type="protein sequence ID" value="SFB36277.1"/>
    <property type="molecule type" value="Genomic_DNA"/>
</dbReference>
<dbReference type="Pfam" id="PF13751">
    <property type="entry name" value="DDE_Tnp_1_6"/>
    <property type="match status" value="1"/>
</dbReference>
<reference evidence="2 3" key="1">
    <citation type="submission" date="2016-10" db="EMBL/GenBank/DDBJ databases">
        <authorList>
            <person name="de Groot N.N."/>
        </authorList>
    </citation>
    <scope>NUCLEOTIDE SEQUENCE [LARGE SCALE GENOMIC DNA]</scope>
    <source>
        <strain evidence="2 3">CGMCC 1.3702</strain>
    </source>
</reference>
<protein>
    <submittedName>
        <fullName evidence="2">Transposase DDE domain-containing protein</fullName>
    </submittedName>
</protein>
<accession>A0A1I1AE92</accession>
<dbReference type="AlphaFoldDB" id="A0A1I1AE92"/>
<dbReference type="PANTHER" id="PTHR33408:SF2">
    <property type="entry name" value="TRANSPOSASE DDE DOMAIN-CONTAINING PROTEIN"/>
    <property type="match status" value="1"/>
</dbReference>
<dbReference type="PANTHER" id="PTHR33408">
    <property type="entry name" value="TRANSPOSASE"/>
    <property type="match status" value="1"/>
</dbReference>
<dbReference type="Proteomes" id="UP000198642">
    <property type="component" value="Unassembled WGS sequence"/>
</dbReference>
<evidence type="ECO:0000259" key="1">
    <source>
        <dbReference type="Pfam" id="PF13751"/>
    </source>
</evidence>